<dbReference type="InterPro" id="IPR027417">
    <property type="entry name" value="P-loop_NTPase"/>
</dbReference>
<organism evidence="1 2">
    <name type="scientific">Prunus armeniaca</name>
    <name type="common">Apricot</name>
    <name type="synonym">Armeniaca vulgaris</name>
    <dbReference type="NCBI Taxonomy" id="36596"/>
    <lineage>
        <taxon>Eukaryota</taxon>
        <taxon>Viridiplantae</taxon>
        <taxon>Streptophyta</taxon>
        <taxon>Embryophyta</taxon>
        <taxon>Tracheophyta</taxon>
        <taxon>Spermatophyta</taxon>
        <taxon>Magnoliopsida</taxon>
        <taxon>eudicotyledons</taxon>
        <taxon>Gunneridae</taxon>
        <taxon>Pentapetalae</taxon>
        <taxon>rosids</taxon>
        <taxon>fabids</taxon>
        <taxon>Rosales</taxon>
        <taxon>Rosaceae</taxon>
        <taxon>Amygdaloideae</taxon>
        <taxon>Amygdaleae</taxon>
        <taxon>Prunus</taxon>
    </lineage>
</organism>
<dbReference type="Gene3D" id="3.40.50.300">
    <property type="entry name" value="P-loop containing nucleotide triphosphate hydrolases"/>
    <property type="match status" value="1"/>
</dbReference>
<reference evidence="1 2" key="1">
    <citation type="submission" date="2020-05" db="EMBL/GenBank/DDBJ databases">
        <authorList>
            <person name="Campoy J."/>
            <person name="Schneeberger K."/>
            <person name="Spophaly S."/>
        </authorList>
    </citation>
    <scope>NUCLEOTIDE SEQUENCE [LARGE SCALE GENOMIC DNA]</scope>
    <source>
        <strain evidence="1">PruArmRojPasFocal</strain>
    </source>
</reference>
<dbReference type="EMBL" id="CAEKDK010000001">
    <property type="protein sequence ID" value="CAB4267445.1"/>
    <property type="molecule type" value="Genomic_DNA"/>
</dbReference>
<dbReference type="Proteomes" id="UP000507222">
    <property type="component" value="Unassembled WGS sequence"/>
</dbReference>
<gene>
    <name evidence="1" type="ORF">CURHAP_LOCUS10118</name>
</gene>
<accession>A0A6J5TWQ9</accession>
<dbReference type="AlphaFoldDB" id="A0A6J5TWQ9"/>
<sequence length="66" mass="6912">MGYLLELLLTKLRYAAGEGNSESSSGESSGMSSCNADLVHGLQIVGMSATMPNATAVANWLQVIKH</sequence>
<protein>
    <submittedName>
        <fullName evidence="1">Uncharacterized protein</fullName>
    </submittedName>
</protein>
<proteinExistence type="predicted"/>
<evidence type="ECO:0000313" key="1">
    <source>
        <dbReference type="EMBL" id="CAB4267445.1"/>
    </source>
</evidence>
<evidence type="ECO:0000313" key="2">
    <source>
        <dbReference type="Proteomes" id="UP000507222"/>
    </source>
</evidence>
<name>A0A6J5TWQ9_PRUAR</name>